<feature type="compositionally biased region" description="Basic and acidic residues" evidence="1">
    <location>
        <begin position="973"/>
        <end position="993"/>
    </location>
</feature>
<dbReference type="GeneID" id="37013573"/>
<feature type="compositionally biased region" description="Polar residues" evidence="1">
    <location>
        <begin position="644"/>
        <end position="658"/>
    </location>
</feature>
<feature type="region of interest" description="Disordered" evidence="1">
    <location>
        <begin position="643"/>
        <end position="840"/>
    </location>
</feature>
<evidence type="ECO:0000256" key="1">
    <source>
        <dbReference type="SAM" id="MobiDB-lite"/>
    </source>
</evidence>
<feature type="compositionally biased region" description="Low complexity" evidence="1">
    <location>
        <begin position="467"/>
        <end position="480"/>
    </location>
</feature>
<evidence type="ECO:0000313" key="2">
    <source>
        <dbReference type="EMBL" id="PWN23429.1"/>
    </source>
</evidence>
<feature type="region of interest" description="Disordered" evidence="1">
    <location>
        <begin position="1104"/>
        <end position="1142"/>
    </location>
</feature>
<dbReference type="AlphaFoldDB" id="A0A316UDZ0"/>
<feature type="compositionally biased region" description="Low complexity" evidence="1">
    <location>
        <begin position="546"/>
        <end position="556"/>
    </location>
</feature>
<feature type="compositionally biased region" description="Basic and acidic residues" evidence="1">
    <location>
        <begin position="580"/>
        <end position="589"/>
    </location>
</feature>
<feature type="compositionally biased region" description="Polar residues" evidence="1">
    <location>
        <begin position="569"/>
        <end position="578"/>
    </location>
</feature>
<feature type="compositionally biased region" description="Low complexity" evidence="1">
    <location>
        <begin position="591"/>
        <end position="609"/>
    </location>
</feature>
<dbReference type="RefSeq" id="XP_025350589.1">
    <property type="nucleotide sequence ID" value="XM_025491839.1"/>
</dbReference>
<feature type="compositionally biased region" description="Basic and acidic residues" evidence="1">
    <location>
        <begin position="415"/>
        <end position="434"/>
    </location>
</feature>
<evidence type="ECO:0000313" key="3">
    <source>
        <dbReference type="Proteomes" id="UP000245942"/>
    </source>
</evidence>
<dbReference type="EMBL" id="KZ819322">
    <property type="protein sequence ID" value="PWN23429.1"/>
    <property type="molecule type" value="Genomic_DNA"/>
</dbReference>
<gene>
    <name evidence="2" type="ORF">BCV69DRAFT_281046</name>
</gene>
<organism evidence="2 3">
    <name type="scientific">Pseudomicrostroma glucosiphilum</name>
    <dbReference type="NCBI Taxonomy" id="1684307"/>
    <lineage>
        <taxon>Eukaryota</taxon>
        <taxon>Fungi</taxon>
        <taxon>Dikarya</taxon>
        <taxon>Basidiomycota</taxon>
        <taxon>Ustilaginomycotina</taxon>
        <taxon>Exobasidiomycetes</taxon>
        <taxon>Microstromatales</taxon>
        <taxon>Microstromatales incertae sedis</taxon>
        <taxon>Pseudomicrostroma</taxon>
    </lineage>
</organism>
<feature type="region of interest" description="Disordered" evidence="1">
    <location>
        <begin position="40"/>
        <end position="88"/>
    </location>
</feature>
<dbReference type="Proteomes" id="UP000245942">
    <property type="component" value="Unassembled WGS sequence"/>
</dbReference>
<feature type="compositionally biased region" description="Low complexity" evidence="1">
    <location>
        <begin position="510"/>
        <end position="526"/>
    </location>
</feature>
<feature type="compositionally biased region" description="Low complexity" evidence="1">
    <location>
        <begin position="221"/>
        <end position="240"/>
    </location>
</feature>
<reference evidence="2 3" key="1">
    <citation type="journal article" date="2018" name="Mol. Biol. Evol.">
        <title>Broad Genomic Sampling Reveals a Smut Pathogenic Ancestry of the Fungal Clade Ustilaginomycotina.</title>
        <authorList>
            <person name="Kijpornyongpan T."/>
            <person name="Mondo S.J."/>
            <person name="Barry K."/>
            <person name="Sandor L."/>
            <person name="Lee J."/>
            <person name="Lipzen A."/>
            <person name="Pangilinan J."/>
            <person name="LaButti K."/>
            <person name="Hainaut M."/>
            <person name="Henrissat B."/>
            <person name="Grigoriev I.V."/>
            <person name="Spatafora J.W."/>
            <person name="Aime M.C."/>
        </authorList>
    </citation>
    <scope>NUCLEOTIDE SEQUENCE [LARGE SCALE GENOMIC DNA]</scope>
    <source>
        <strain evidence="2 3">MCA 4718</strain>
    </source>
</reference>
<feature type="region of interest" description="Disordered" evidence="1">
    <location>
        <begin position="158"/>
        <end position="245"/>
    </location>
</feature>
<feature type="compositionally biased region" description="Basic and acidic residues" evidence="1">
    <location>
        <begin position="956"/>
        <end position="965"/>
    </location>
</feature>
<keyword evidence="3" id="KW-1185">Reference proteome</keyword>
<dbReference type="STRING" id="1684307.A0A316UDZ0"/>
<feature type="region of interest" description="Disordered" evidence="1">
    <location>
        <begin position="933"/>
        <end position="1002"/>
    </location>
</feature>
<name>A0A316UDZ0_9BASI</name>
<feature type="compositionally biased region" description="Polar residues" evidence="1">
    <location>
        <begin position="436"/>
        <end position="446"/>
    </location>
</feature>
<accession>A0A316UDZ0</accession>
<dbReference type="OrthoDB" id="2148418at2759"/>
<feature type="region of interest" description="Disordered" evidence="1">
    <location>
        <begin position="380"/>
        <end position="629"/>
    </location>
</feature>
<feature type="compositionally biased region" description="Polar residues" evidence="1">
    <location>
        <begin position="532"/>
        <end position="544"/>
    </location>
</feature>
<sequence length="1142" mass="118990">MDQTLAFDRLEEEIEEAVVEEEAKETILLAFQNAQQESLPTLDFSDLPQPPQQDNLALEESGEDSSVAGVVEGTSGQGASGEESATALGLEPLAALEASGNQVAQAPSAAADVVKGNESPISQDDAKCAAADVPVLTTADETLAFDVAERLLAEAAPSVDDSTRELVGVGLSEDAEQQEEAHDGVEAALGAENNREEPELPTADQEQLRGEVPETQRSSSPTAMLAVAASPAPATPTLNAHDTSSASFMMDSPGVGLSFRRRYDENVLASAAKRAQQSFALGAHYGQSPANDSLKSLRASPMPLSLSGTPLGERNSNISHTRRDIELSPFVKEGGNVELNLPQFSAGLESPSRATEEVDHQISPHMRRMMDIRDAMLIASPTKSPRKPPMRVTVPSPQKAEPTSSTIAPLGSPVRKPDDSLETSEPSKLEHKAAETSVQSASTSDVAQGFKKPGLSKAEKDASQPPSVSAKTTSSATSASRLPKLASGNSRIAKPTSVGSIRAPTSIPTARAQSAQSSGATSSQLARPSVPSHASAQMSSSNPFQKKAAAKSAAPANPLSRPPSAADSIGSSNGSLNGPSKERTLKDPRVAPISAAPTASAASSSGPSPVKRTQPISALRKMQGTSQLSSFTHKTADWLKGSTADASAQWSIGKSTLPSPALARGTVASTVVPEPEGEAGPAAPPSPVKASVMTAGSGRARRVLAGSKEATHAPLEAKAAPIVRPRVLMSSTSSARTDSDLEGGARSDAALSSSPDKTARVLGDSIPPVTERPMMATYRKPSSSSHGAKSLRVASGSSRKASRTGEAAPSSSSAAPLPPSEILSDTVPSPALDTSSAKEDAAVVVKEKDIGHRSISNPLVAAPVRTTATNRSASNPPAVGTAPPACASRAKVNDVVPSVPISSAALATLTTRNSRRNEIHLAKLSVVTIRIEGARPPSPSSKIRKSSLAEGAPPMEKGRADEARAVRARKRARESQESRMSESSEAERRDAERGGVGVWRDPDFRGWETEMAHHRLGAGEEETYSTPLRVKKRMVGKGVRWRKNLFAGPASSAASSASASAPWKSNLVAKDYQLDRHGNARSGDAPPSPSWKRVKVTVRKIVYDDDEEEEDCGGETSSAVVDRWGGTEREGAASDGEYGSQL</sequence>
<feature type="compositionally biased region" description="Low complexity" evidence="1">
    <location>
        <begin position="671"/>
        <end position="681"/>
    </location>
</feature>
<proteinExistence type="predicted"/>
<feature type="compositionally biased region" description="Acidic residues" evidence="1">
    <location>
        <begin position="1104"/>
        <end position="1113"/>
    </location>
</feature>
<protein>
    <submittedName>
        <fullName evidence="2">Uncharacterized protein</fullName>
    </submittedName>
</protein>